<dbReference type="GO" id="GO:0004573">
    <property type="term" value="F:Glc3Man9GlcNAc2 oligosaccharide glucosidase activity"/>
    <property type="evidence" value="ECO:0007669"/>
    <property type="project" value="UniProtKB-EC"/>
</dbReference>
<dbReference type="PANTHER" id="PTHR10412">
    <property type="entry name" value="MANNOSYL-OLIGOSACCHARIDE GLUCOSIDASE"/>
    <property type="match status" value="1"/>
</dbReference>
<evidence type="ECO:0000256" key="9">
    <source>
        <dbReference type="ARBA" id="ARBA00023180"/>
    </source>
</evidence>
<dbReference type="STRING" id="6184.A0A430QNK8"/>
<keyword evidence="9" id="KW-0325">Glycoprotein</keyword>
<feature type="compositionally biased region" description="Basic and acidic residues" evidence="12">
    <location>
        <begin position="1"/>
        <end position="10"/>
    </location>
</feature>
<dbReference type="InterPro" id="IPR008928">
    <property type="entry name" value="6-hairpin_glycosidase_sf"/>
</dbReference>
<evidence type="ECO:0000256" key="6">
    <source>
        <dbReference type="ARBA" id="ARBA00022968"/>
    </source>
</evidence>
<dbReference type="GO" id="GO:0006487">
    <property type="term" value="P:protein N-linked glycosylation"/>
    <property type="evidence" value="ECO:0007669"/>
    <property type="project" value="TreeGrafter"/>
</dbReference>
<evidence type="ECO:0000256" key="3">
    <source>
        <dbReference type="ARBA" id="ARBA00022692"/>
    </source>
</evidence>
<keyword evidence="8" id="KW-0472">Membrane</keyword>
<protein>
    <recommendedName>
        <fullName evidence="11">mannosyl-oligosaccharide glucosidase</fullName>
        <ecNumber evidence="11">3.2.1.106</ecNumber>
    </recommendedName>
</protein>
<dbReference type="PANTHER" id="PTHR10412:SF11">
    <property type="entry name" value="MANNOSYL-OLIGOSACCHARIDE GLUCOSIDASE"/>
    <property type="match status" value="1"/>
</dbReference>
<evidence type="ECO:0000256" key="10">
    <source>
        <dbReference type="ARBA" id="ARBA00023295"/>
    </source>
</evidence>
<feature type="region of interest" description="Disordered" evidence="12">
    <location>
        <begin position="1"/>
        <end position="32"/>
    </location>
</feature>
<evidence type="ECO:0000256" key="4">
    <source>
        <dbReference type="ARBA" id="ARBA00022801"/>
    </source>
</evidence>
<comment type="subcellular location">
    <subcellularLocation>
        <location evidence="1">Endoplasmic reticulum membrane</location>
        <topology evidence="1">Single-pass type II membrane protein</topology>
    </subcellularLocation>
</comment>
<evidence type="ECO:0000256" key="8">
    <source>
        <dbReference type="ARBA" id="ARBA00023136"/>
    </source>
</evidence>
<dbReference type="EC" id="3.2.1.106" evidence="11"/>
<feature type="domain" description="Glycosyl hydrolase family 63 C-terminal" evidence="13">
    <location>
        <begin position="339"/>
        <end position="622"/>
    </location>
</feature>
<name>A0A430QNK8_SCHBO</name>
<organism evidence="14 15">
    <name type="scientific">Schistosoma bovis</name>
    <name type="common">Blood fluke</name>
    <dbReference type="NCBI Taxonomy" id="6184"/>
    <lineage>
        <taxon>Eukaryota</taxon>
        <taxon>Metazoa</taxon>
        <taxon>Spiralia</taxon>
        <taxon>Lophotrochozoa</taxon>
        <taxon>Platyhelminthes</taxon>
        <taxon>Trematoda</taxon>
        <taxon>Digenea</taxon>
        <taxon>Strigeidida</taxon>
        <taxon>Schistosomatoidea</taxon>
        <taxon>Schistosomatidae</taxon>
        <taxon>Schistosoma</taxon>
    </lineage>
</organism>
<comment type="caution">
    <text evidence="14">The sequence shown here is derived from an EMBL/GenBank/DDBJ whole genome shotgun (WGS) entry which is preliminary data.</text>
</comment>
<keyword evidence="15" id="KW-1185">Reference proteome</keyword>
<evidence type="ECO:0000256" key="5">
    <source>
        <dbReference type="ARBA" id="ARBA00022824"/>
    </source>
</evidence>
<evidence type="ECO:0000313" key="14">
    <source>
        <dbReference type="EMBL" id="RTG89214.1"/>
    </source>
</evidence>
<keyword evidence="4" id="KW-0378">Hydrolase</keyword>
<dbReference type="Pfam" id="PF03200">
    <property type="entry name" value="Glyco_hydro_63"/>
    <property type="match status" value="2"/>
</dbReference>
<evidence type="ECO:0000256" key="12">
    <source>
        <dbReference type="SAM" id="MobiDB-lite"/>
    </source>
</evidence>
<evidence type="ECO:0000256" key="1">
    <source>
        <dbReference type="ARBA" id="ARBA00004648"/>
    </source>
</evidence>
<dbReference type="SUPFAM" id="SSF48208">
    <property type="entry name" value="Six-hairpin glycosidases"/>
    <property type="match status" value="2"/>
</dbReference>
<feature type="domain" description="Glycosyl hydrolase family 63 C-terminal" evidence="13">
    <location>
        <begin position="173"/>
        <end position="334"/>
    </location>
</feature>
<dbReference type="InterPro" id="IPR004888">
    <property type="entry name" value="Glycoside_hydrolase_63"/>
</dbReference>
<accession>A0A430QNK8</accession>
<dbReference type="AlphaFoldDB" id="A0A430QNK8"/>
<keyword evidence="10" id="KW-0326">Glycosidase</keyword>
<evidence type="ECO:0000313" key="15">
    <source>
        <dbReference type="Proteomes" id="UP000290809"/>
    </source>
</evidence>
<keyword evidence="6" id="KW-0735">Signal-anchor</keyword>
<comment type="similarity">
    <text evidence="2">Belongs to the glycosyl hydrolase 63 family.</text>
</comment>
<reference evidence="14 15" key="1">
    <citation type="journal article" date="2019" name="PLoS Pathog.">
        <title>Genome sequence of the bovine parasite Schistosoma bovis Tanzania.</title>
        <authorList>
            <person name="Oey H."/>
            <person name="Zakrzewski M."/>
            <person name="Gobert G."/>
            <person name="Gravermann K."/>
            <person name="Stoye J."/>
            <person name="Jones M."/>
            <person name="Mcmanus D."/>
            <person name="Krause L."/>
        </authorList>
    </citation>
    <scope>NUCLEOTIDE SEQUENCE [LARGE SCALE GENOMIC DNA]</scope>
    <source>
        <strain evidence="14 15">TAN1997</strain>
    </source>
</reference>
<gene>
    <name evidence="14" type="ORF">DC041_0004078</name>
</gene>
<dbReference type="InterPro" id="IPR031335">
    <property type="entry name" value="Glyco_hydro_63_C"/>
</dbReference>
<dbReference type="Gene3D" id="2.70.98.110">
    <property type="entry name" value="Glycosyl hydrolase family 63, N-terminal domain"/>
    <property type="match status" value="1"/>
</dbReference>
<dbReference type="Proteomes" id="UP000290809">
    <property type="component" value="Unassembled WGS sequence"/>
</dbReference>
<keyword evidence="7" id="KW-1133">Transmembrane helix</keyword>
<dbReference type="EMBL" id="QMKO01001518">
    <property type="protein sequence ID" value="RTG89214.1"/>
    <property type="molecule type" value="Genomic_DNA"/>
</dbReference>
<dbReference type="GO" id="GO:0009311">
    <property type="term" value="P:oligosaccharide metabolic process"/>
    <property type="evidence" value="ECO:0007669"/>
    <property type="project" value="InterPro"/>
</dbReference>
<dbReference type="GO" id="GO:0005789">
    <property type="term" value="C:endoplasmic reticulum membrane"/>
    <property type="evidence" value="ECO:0007669"/>
    <property type="project" value="UniProtKB-SubCell"/>
</dbReference>
<evidence type="ECO:0000259" key="13">
    <source>
        <dbReference type="Pfam" id="PF03200"/>
    </source>
</evidence>
<dbReference type="Gene3D" id="1.50.10.10">
    <property type="match status" value="2"/>
</dbReference>
<keyword evidence="3" id="KW-0812">Transmembrane</keyword>
<evidence type="ECO:0000256" key="2">
    <source>
        <dbReference type="ARBA" id="ARBA00010833"/>
    </source>
</evidence>
<evidence type="ECO:0000256" key="11">
    <source>
        <dbReference type="ARBA" id="ARBA00038888"/>
    </source>
</evidence>
<dbReference type="InterPro" id="IPR038518">
    <property type="entry name" value="Glyco_hydro_63N_sf"/>
</dbReference>
<proteinExistence type="inferred from homology"/>
<evidence type="ECO:0000256" key="7">
    <source>
        <dbReference type="ARBA" id="ARBA00022989"/>
    </source>
</evidence>
<keyword evidence="5" id="KW-0256">Endoplasmic reticulum</keyword>
<dbReference type="InterPro" id="IPR012341">
    <property type="entry name" value="6hp_glycosidase-like_sf"/>
</dbReference>
<sequence length="761" mass="86752">MPKSKSIEARPRKRKQSQRIEELTNSVSEHPKRETSMEYPLSVIVYFYYPGDKNDFFIEPVISNKKITGLQGSSMELSDFHVLFHPTPHKLQESSLVAYIPREDTIKETMLSGLGVRRDKNFLALTGVTKNHNKNQPPNAWFYEISTKPNENNQPILDVEFLRSQSPFEGFHGNSFSEELSKQSISFHKRFVERFSVDLTKFSNRQVNLSKISVSNLLGGIGFFYGTSLVRSANIGPEPVSNWASSLFTATPSRPNFPRGFLWDEGFHGLILARWDPSLAMETVGSWLDLMNANGWIPREQILGWEARSKVPSEFVVQSSDVANPPSLILTVEVCCQVFKLFISNLLGGIGFFYGTSLVRSANIGPEPVSNWASSLFTATPSRPNFPRGFLWDEGFHGLILARWDPSLAMETVGSWLDLMNANGWIPREQILGWEARSKVPSEFVVQSSDVANPPSLILTVEALLDRLPRLTVAEANEFRRWSLLILPRLHVWYQWFNTTQIGPVPLSYRWRGRNPNEIHQLNPLTLSSGLDDFPRASHPTDDERHIDLRCWMTLFARVMARLASVVAQFMQADQNANGRSKLEETRSLIAEYTRWADLLSDENELDRLHWSEKQGRYADYVLSPTSPRLPRLLADLSNKELLWSEFGLRSINLKSPFYHTHNTKDDPPYWRGAIWINMNYLAVQSLRYYSHHSRTPVPVAAEAKRLDEQLTQNLARTVLGGLERTGHLWEQYNDQTGNGQRGHPFSGWTSLISLIISDSS</sequence>